<dbReference type="SMART" id="SM00355">
    <property type="entry name" value="ZnF_C2H2"/>
    <property type="match status" value="2"/>
</dbReference>
<evidence type="ECO:0000313" key="4">
    <source>
        <dbReference type="Proteomes" id="UP001177023"/>
    </source>
</evidence>
<dbReference type="AlphaFoldDB" id="A0AA36D5B3"/>
<gene>
    <name evidence="3" type="ORF">MSPICULIGERA_LOCUS19523</name>
</gene>
<dbReference type="InterPro" id="IPR013087">
    <property type="entry name" value="Znf_C2H2_type"/>
</dbReference>
<feature type="region of interest" description="Disordered" evidence="1">
    <location>
        <begin position="475"/>
        <end position="496"/>
    </location>
</feature>
<dbReference type="EMBL" id="CATQJA010002663">
    <property type="protein sequence ID" value="CAJ0581362.1"/>
    <property type="molecule type" value="Genomic_DNA"/>
</dbReference>
<accession>A0AA36D5B3</accession>
<dbReference type="PROSITE" id="PS00028">
    <property type="entry name" value="ZINC_FINGER_C2H2_1"/>
    <property type="match status" value="1"/>
</dbReference>
<evidence type="ECO:0000256" key="1">
    <source>
        <dbReference type="SAM" id="MobiDB-lite"/>
    </source>
</evidence>
<name>A0AA36D5B3_9BILA</name>
<evidence type="ECO:0000313" key="3">
    <source>
        <dbReference type="EMBL" id="CAJ0581362.1"/>
    </source>
</evidence>
<organism evidence="3 4">
    <name type="scientific">Mesorhabditis spiculigera</name>
    <dbReference type="NCBI Taxonomy" id="96644"/>
    <lineage>
        <taxon>Eukaryota</taxon>
        <taxon>Metazoa</taxon>
        <taxon>Ecdysozoa</taxon>
        <taxon>Nematoda</taxon>
        <taxon>Chromadorea</taxon>
        <taxon>Rhabditida</taxon>
        <taxon>Rhabditina</taxon>
        <taxon>Rhabditomorpha</taxon>
        <taxon>Rhabditoidea</taxon>
        <taxon>Rhabditidae</taxon>
        <taxon>Mesorhabditinae</taxon>
        <taxon>Mesorhabditis</taxon>
    </lineage>
</organism>
<dbReference type="Proteomes" id="UP001177023">
    <property type="component" value="Unassembled WGS sequence"/>
</dbReference>
<sequence length="496" mass="56341">MLNEGSAGPSFAAPSTSAIPTAGIGRILSTKVVKVPAPNRNRIHTPYQNQMNPLSGTIQKKHYTINVPMPGIKPKEFPGIEGLREMKKLRRIAVVPTVPQSLSCETIFITQPLRNAQKTRYVLRIPKRHGGDQMAQPITIPQQHSPNEPIHWNDAPLLEYHCVHSQCFWKGKTEQEFTEHMRRRHPDDFDQKNIPASQKRSSGVRCSECDAIVYSRALLLKHMGTAHGIALPSFSRVFQTESDLQTWLRNVREAFCVDFVTGSGPKQWSSGARISYLVCSRTGDVKERRTKKFCRPTRSTIKCGKTCTAYLKTRKAEGEDELAPFVVEGCLYHTGHNIDPNRIVLTGEEMESICAAGEKFGEMVLNYPIHEIRELLGPTAPRFRLIDDSELLEVLPKWIEQSLEWKYKADRRTEADQLADTLAVYDSSRAAHEMNGQQISFGRQPDGYRHDQYSYELLEEDQEMSGILYESVLNPENENESEDEHIINVTDDFDDM</sequence>
<dbReference type="InterPro" id="IPR052797">
    <property type="entry name" value="RegFact_GeneExpr_CellDeath"/>
</dbReference>
<comment type="caution">
    <text evidence="3">The sequence shown here is derived from an EMBL/GenBank/DDBJ whole genome shotgun (WGS) entry which is preliminary data.</text>
</comment>
<dbReference type="PANTHER" id="PTHR33936:SF1">
    <property type="entry name" value="PROTEIN CBG06911"/>
    <property type="match status" value="1"/>
</dbReference>
<protein>
    <recommendedName>
        <fullName evidence="2">C2H2-type domain-containing protein</fullName>
    </recommendedName>
</protein>
<dbReference type="PANTHER" id="PTHR33936">
    <property type="entry name" value="PROTEIN CBG17840"/>
    <property type="match status" value="1"/>
</dbReference>
<feature type="non-terminal residue" evidence="3">
    <location>
        <position position="496"/>
    </location>
</feature>
<keyword evidence="4" id="KW-1185">Reference proteome</keyword>
<evidence type="ECO:0000259" key="2">
    <source>
        <dbReference type="PROSITE" id="PS00028"/>
    </source>
</evidence>
<reference evidence="3" key="1">
    <citation type="submission" date="2023-06" db="EMBL/GenBank/DDBJ databases">
        <authorList>
            <person name="Delattre M."/>
        </authorList>
    </citation>
    <scope>NUCLEOTIDE SEQUENCE</scope>
    <source>
        <strain evidence="3">AF72</strain>
    </source>
</reference>
<feature type="domain" description="C2H2-type" evidence="2">
    <location>
        <begin position="206"/>
        <end position="227"/>
    </location>
</feature>
<proteinExistence type="predicted"/>